<dbReference type="PANTHER" id="PTHR47485">
    <property type="entry name" value="THYLAKOID LUMENAL 17.4 KDA PROTEIN, CHLOROPLASTIC"/>
    <property type="match status" value="1"/>
</dbReference>
<dbReference type="SUPFAM" id="SSF141571">
    <property type="entry name" value="Pentapeptide repeat-like"/>
    <property type="match status" value="1"/>
</dbReference>
<dbReference type="InterPro" id="IPR001646">
    <property type="entry name" value="5peptide_repeat"/>
</dbReference>
<dbReference type="EMBL" id="FAXA01000116">
    <property type="protein sequence ID" value="CUV01658.1"/>
    <property type="molecule type" value="Genomic_DNA"/>
</dbReference>
<name>A0A160V7L3_9ZZZZ</name>
<dbReference type="Pfam" id="PF00805">
    <property type="entry name" value="Pentapeptide"/>
    <property type="match status" value="3"/>
</dbReference>
<keyword evidence="1" id="KW-0677">Repeat</keyword>
<sequence length="424" mass="46027">MANMEHVQLVKRGRDHVARWREANPDENLDLNAAYMSYVRAPQVDISGADVRDSDLMGAVLQRANLSGCFLNPCHLYHANLREANLTRARMNGANLRGADLRGADLSEADLDRAVLSEANLSGAKLVNANLSRASLAGANLTDADLTGASFAGASLVRANMTNAKCTNSDFFQTQFWGVNLSGTDLTGSLFGYSIFQDCDLSGAKGLDLVRHDAPTTIGLDTLFRSHGQIPESFLMGAGLPSAAAGFLGAAKDDATSLREVFIACIDGDQEFAKTLRDDLRAQGVRCWVFSEEVRGNALVDRHSASDQEEIERWLRDYNKMVVLGSAASLEAEAILNDLTHAKQMQLSTETWSLFLGAVDDTLTDPKVRTARNLSTEHVVFNLAGQKDDCETYQKEVVRLAEALKQDQPASDGVPKSDISVDQL</sequence>
<evidence type="ECO:0000256" key="1">
    <source>
        <dbReference type="ARBA" id="ARBA00022737"/>
    </source>
</evidence>
<gene>
    <name evidence="2" type="ORF">MGWOODY_Clf2539</name>
</gene>
<reference evidence="2" key="1">
    <citation type="submission" date="2015-10" db="EMBL/GenBank/DDBJ databases">
        <authorList>
            <person name="Gilbert D.G."/>
        </authorList>
    </citation>
    <scope>NUCLEOTIDE SEQUENCE</scope>
</reference>
<dbReference type="AlphaFoldDB" id="A0A160V7L3"/>
<accession>A0A160V7L3</accession>
<proteinExistence type="predicted"/>
<dbReference type="Gene3D" id="2.160.20.80">
    <property type="entry name" value="E3 ubiquitin-protein ligase SopA"/>
    <property type="match status" value="2"/>
</dbReference>
<evidence type="ECO:0000313" key="2">
    <source>
        <dbReference type="EMBL" id="CUV01658.1"/>
    </source>
</evidence>
<dbReference type="InterPro" id="IPR035897">
    <property type="entry name" value="Toll_tir_struct_dom_sf"/>
</dbReference>
<organism evidence="2">
    <name type="scientific">hydrothermal vent metagenome</name>
    <dbReference type="NCBI Taxonomy" id="652676"/>
    <lineage>
        <taxon>unclassified sequences</taxon>
        <taxon>metagenomes</taxon>
        <taxon>ecological metagenomes</taxon>
    </lineage>
</organism>
<dbReference type="PANTHER" id="PTHR47485:SF1">
    <property type="entry name" value="THYLAKOID LUMENAL 17.4 KDA PROTEIN, CHLOROPLASTIC"/>
    <property type="match status" value="1"/>
</dbReference>
<dbReference type="SUPFAM" id="SSF52200">
    <property type="entry name" value="Toll/Interleukin receptor TIR domain"/>
    <property type="match status" value="1"/>
</dbReference>
<protein>
    <submittedName>
        <fullName evidence="2">Pentapeptide repeat family protein</fullName>
    </submittedName>
</protein>